<accession>A0A0F9UDR9</accession>
<proteinExistence type="predicted"/>
<reference evidence="2" key="1">
    <citation type="journal article" date="2015" name="Nature">
        <title>Complex archaea that bridge the gap between prokaryotes and eukaryotes.</title>
        <authorList>
            <person name="Spang A."/>
            <person name="Saw J.H."/>
            <person name="Jorgensen S.L."/>
            <person name="Zaremba-Niedzwiedzka K."/>
            <person name="Martijn J."/>
            <person name="Lind A.E."/>
            <person name="van Eijk R."/>
            <person name="Schleper C."/>
            <person name="Guy L."/>
            <person name="Ettema T.J."/>
        </authorList>
    </citation>
    <scope>NUCLEOTIDE SEQUENCE</scope>
</reference>
<gene>
    <name evidence="2" type="ORF">LCGC14_0542210</name>
</gene>
<dbReference type="AlphaFoldDB" id="A0A0F9UDR9"/>
<protein>
    <submittedName>
        <fullName evidence="2">Uncharacterized protein</fullName>
    </submittedName>
</protein>
<evidence type="ECO:0000313" key="2">
    <source>
        <dbReference type="EMBL" id="KKN59386.1"/>
    </source>
</evidence>
<feature type="region of interest" description="Disordered" evidence="1">
    <location>
        <begin position="66"/>
        <end position="90"/>
    </location>
</feature>
<evidence type="ECO:0000256" key="1">
    <source>
        <dbReference type="SAM" id="MobiDB-lite"/>
    </source>
</evidence>
<dbReference type="EMBL" id="LAZR01000727">
    <property type="protein sequence ID" value="KKN59386.1"/>
    <property type="molecule type" value="Genomic_DNA"/>
</dbReference>
<name>A0A0F9UDR9_9ZZZZ</name>
<organism evidence="2">
    <name type="scientific">marine sediment metagenome</name>
    <dbReference type="NCBI Taxonomy" id="412755"/>
    <lineage>
        <taxon>unclassified sequences</taxon>
        <taxon>metagenomes</taxon>
        <taxon>ecological metagenomes</taxon>
    </lineage>
</organism>
<sequence>QQKAQQVAMDWELQKMQMRSQQEFEQELRDKQREFDKFNRAKDWDLEKLELRSHIDFEMEEKERTEKIGRAQAKHDQVNKHITEGLIPPREKDWKTDNMLWKLEQEINEIKNPSNLPDPQTREFAESREIRAQESATRTQEAHEARMVGKEPSLVDKRWAIKFLADNPESRWYWFDKAGAGSKETKAGRKLAREILGAEEASIVETTSRTMAETSIPVTAIPIPSTVEEFKLVVSQLKASDPVKAQQYHTQHVERFRK</sequence>
<comment type="caution">
    <text evidence="2">The sequence shown here is derived from an EMBL/GenBank/DDBJ whole genome shotgun (WGS) entry which is preliminary data.</text>
</comment>
<feature type="non-terminal residue" evidence="2">
    <location>
        <position position="1"/>
    </location>
</feature>